<dbReference type="Gene3D" id="3.40.50.300">
    <property type="entry name" value="P-loop containing nucleotide triphosphate hydrolases"/>
    <property type="match status" value="2"/>
</dbReference>
<dbReference type="InterPro" id="IPR051396">
    <property type="entry name" value="Bact_Antivir_Def_Nuclease"/>
</dbReference>
<dbReference type="PANTHER" id="PTHR43581:SF2">
    <property type="entry name" value="EXCINUCLEASE ATPASE SUBUNIT"/>
    <property type="match status" value="1"/>
</dbReference>
<sequence>MDGWQVHLEKYSVRGFRSLADVTDIPIGGPTILAGPNDGGKSAALNALAFLLDSHVLTEDDRSYVSGESGGRCATTEVVGEFRLDHWEQEKLCQPALLRLRRSADADLVPRYEIWGPVPDDEDLRDLAGKVVPELKELAAKYGIRTTKLTKPQILASLVDYGRQHSSYAGWSGMPPALLGRLPRIAEFAGQSAPEEAIRSVLSVRFKNYLAEEDVQGRVRQLETDARDRMTIEAKPLADHIVERCPDITSVTVESEVSVTPALRSVSLRLERASGEAVRLDHSGRGSTRRISMAVWEGTSELLAEPAGSDDDPDVEPPVQVIIAYDEPDTHLDYHFQREVMEIIRRQALATHVNVVVATHSMNLIDGVDIRDVVLLHLDGARRTVMQRMGSADHSEFDRHLGAIATAVGLRNSVLLHERCFLAVEGETEKLAIPILFNLSEGMSLQAAGIALWACGGNDGALQLASYLHKHRRSVMLMIDADSERKSRIFRQGNLVRHFGQDTDKITRMLGQRSGADELEELFDDETWARTANEAWPRDGVWTPEHFADHRGRKKFSADVEQMLKEFSSHHPSGKPEMLWEVAVRLDRPEDVPSELRGIFADLRVLAG</sequence>
<evidence type="ECO:0000313" key="2">
    <source>
        <dbReference type="EMBL" id="GGN96120.1"/>
    </source>
</evidence>
<protein>
    <recommendedName>
        <fullName evidence="1">OLD protein-like TOPRIM domain-containing protein</fullName>
    </recommendedName>
</protein>
<dbReference type="EMBL" id="BMNE01000009">
    <property type="protein sequence ID" value="GGN96120.1"/>
    <property type="molecule type" value="Genomic_DNA"/>
</dbReference>
<evidence type="ECO:0000313" key="3">
    <source>
        <dbReference type="Proteomes" id="UP000658127"/>
    </source>
</evidence>
<gene>
    <name evidence="2" type="ORF">GCM10011610_60820</name>
</gene>
<accession>A0ABQ2KXE9</accession>
<dbReference type="InterPro" id="IPR034139">
    <property type="entry name" value="TOPRIM_OLD"/>
</dbReference>
<organism evidence="2 3">
    <name type="scientific">Nocardia rhizosphaerihabitans</name>
    <dbReference type="NCBI Taxonomy" id="1691570"/>
    <lineage>
        <taxon>Bacteria</taxon>
        <taxon>Bacillati</taxon>
        <taxon>Actinomycetota</taxon>
        <taxon>Actinomycetes</taxon>
        <taxon>Mycobacteriales</taxon>
        <taxon>Nocardiaceae</taxon>
        <taxon>Nocardia</taxon>
    </lineage>
</organism>
<name>A0ABQ2KXE9_9NOCA</name>
<reference evidence="3" key="1">
    <citation type="journal article" date="2019" name="Int. J. Syst. Evol. Microbiol.">
        <title>The Global Catalogue of Microorganisms (GCM) 10K type strain sequencing project: providing services to taxonomists for standard genome sequencing and annotation.</title>
        <authorList>
            <consortium name="The Broad Institute Genomics Platform"/>
            <consortium name="The Broad Institute Genome Sequencing Center for Infectious Disease"/>
            <person name="Wu L."/>
            <person name="Ma J."/>
        </authorList>
    </citation>
    <scope>NUCLEOTIDE SEQUENCE [LARGE SCALE GENOMIC DNA]</scope>
    <source>
        <strain evidence="3">CGMCC 4.7329</strain>
    </source>
</reference>
<evidence type="ECO:0000259" key="1">
    <source>
        <dbReference type="Pfam" id="PF20469"/>
    </source>
</evidence>
<proteinExistence type="predicted"/>
<keyword evidence="3" id="KW-1185">Reference proteome</keyword>
<dbReference type="Pfam" id="PF20469">
    <property type="entry name" value="OLD-like_TOPRIM"/>
    <property type="match status" value="1"/>
</dbReference>
<dbReference type="PANTHER" id="PTHR43581">
    <property type="entry name" value="ATP/GTP PHOSPHATASE"/>
    <property type="match status" value="1"/>
</dbReference>
<dbReference type="Proteomes" id="UP000658127">
    <property type="component" value="Unassembled WGS sequence"/>
</dbReference>
<feature type="domain" description="OLD protein-like TOPRIM" evidence="1">
    <location>
        <begin position="421"/>
        <end position="482"/>
    </location>
</feature>
<dbReference type="InterPro" id="IPR027417">
    <property type="entry name" value="P-loop_NTPase"/>
</dbReference>
<dbReference type="SUPFAM" id="SSF52540">
    <property type="entry name" value="P-loop containing nucleoside triphosphate hydrolases"/>
    <property type="match status" value="1"/>
</dbReference>
<comment type="caution">
    <text evidence="2">The sequence shown here is derived from an EMBL/GenBank/DDBJ whole genome shotgun (WGS) entry which is preliminary data.</text>
</comment>